<proteinExistence type="predicted"/>
<dbReference type="EMBL" id="KB870806">
    <property type="protein sequence ID" value="EOA33863.1"/>
    <property type="molecule type" value="Genomic_DNA"/>
</dbReference>
<dbReference type="InterPro" id="IPR035897">
    <property type="entry name" value="Toll_tir_struct_dom_sf"/>
</dbReference>
<dbReference type="PANTHER" id="PTHR32009">
    <property type="entry name" value="TMV RESISTANCE PROTEIN N-LIKE"/>
    <property type="match status" value="1"/>
</dbReference>
<dbReference type="AlphaFoldDB" id="R0IB64"/>
<reference evidence="4" key="1">
    <citation type="journal article" date="2013" name="Nat. Genet.">
        <title>The Capsella rubella genome and the genomic consequences of rapid mating system evolution.</title>
        <authorList>
            <person name="Slotte T."/>
            <person name="Hazzouri K.M."/>
            <person name="Agren J.A."/>
            <person name="Koenig D."/>
            <person name="Maumus F."/>
            <person name="Guo Y.L."/>
            <person name="Steige K."/>
            <person name="Platts A.E."/>
            <person name="Escobar J.S."/>
            <person name="Newman L.K."/>
            <person name="Wang W."/>
            <person name="Mandakova T."/>
            <person name="Vello E."/>
            <person name="Smith L.M."/>
            <person name="Henz S.R."/>
            <person name="Steffen J."/>
            <person name="Takuno S."/>
            <person name="Brandvain Y."/>
            <person name="Coop G."/>
            <person name="Andolfatto P."/>
            <person name="Hu T.T."/>
            <person name="Blanchette M."/>
            <person name="Clark R.M."/>
            <person name="Quesneville H."/>
            <person name="Nordborg M."/>
            <person name="Gaut B.S."/>
            <person name="Lysak M.A."/>
            <person name="Jenkins J."/>
            <person name="Grimwood J."/>
            <person name="Chapman J."/>
            <person name="Prochnik S."/>
            <person name="Shu S."/>
            <person name="Rokhsar D."/>
            <person name="Schmutz J."/>
            <person name="Weigel D."/>
            <person name="Wright S.I."/>
        </authorList>
    </citation>
    <scope>NUCLEOTIDE SEQUENCE [LARGE SCALE GENOMIC DNA]</scope>
    <source>
        <strain evidence="4">cv. Monte Gargano</strain>
    </source>
</reference>
<dbReference type="InterPro" id="IPR000157">
    <property type="entry name" value="TIR_dom"/>
</dbReference>
<feature type="domain" description="TIR" evidence="2">
    <location>
        <begin position="1"/>
        <end position="152"/>
    </location>
</feature>
<keyword evidence="1" id="KW-0520">NAD</keyword>
<dbReference type="SUPFAM" id="SSF52200">
    <property type="entry name" value="Toll/Interleukin receptor TIR domain"/>
    <property type="match status" value="1"/>
</dbReference>
<dbReference type="Proteomes" id="UP000029121">
    <property type="component" value="Unassembled WGS sequence"/>
</dbReference>
<dbReference type="GO" id="GO:0007165">
    <property type="term" value="P:signal transduction"/>
    <property type="evidence" value="ECO:0007669"/>
    <property type="project" value="InterPro"/>
</dbReference>
<protein>
    <recommendedName>
        <fullName evidence="2">TIR domain-containing protein</fullName>
    </recommendedName>
</protein>
<evidence type="ECO:0000256" key="1">
    <source>
        <dbReference type="ARBA" id="ARBA00023027"/>
    </source>
</evidence>
<feature type="non-terminal residue" evidence="3">
    <location>
        <position position="1"/>
    </location>
</feature>
<evidence type="ECO:0000313" key="3">
    <source>
        <dbReference type="EMBL" id="EOA33863.1"/>
    </source>
</evidence>
<dbReference type="Pfam" id="PF01582">
    <property type="entry name" value="TIR"/>
    <property type="match status" value="1"/>
</dbReference>
<dbReference type="FunFam" id="3.40.50.10140:FF:000007">
    <property type="entry name" value="Disease resistance protein (TIR-NBS-LRR class)"/>
    <property type="match status" value="1"/>
</dbReference>
<dbReference type="Gene3D" id="3.40.50.10140">
    <property type="entry name" value="Toll/interleukin-1 receptor homology (TIR) domain"/>
    <property type="match status" value="1"/>
</dbReference>
<dbReference type="OrthoDB" id="6160824at2759"/>
<evidence type="ECO:0000259" key="2">
    <source>
        <dbReference type="PROSITE" id="PS50104"/>
    </source>
</evidence>
<organism evidence="3 4">
    <name type="scientific">Capsella rubella</name>
    <dbReference type="NCBI Taxonomy" id="81985"/>
    <lineage>
        <taxon>Eukaryota</taxon>
        <taxon>Viridiplantae</taxon>
        <taxon>Streptophyta</taxon>
        <taxon>Embryophyta</taxon>
        <taxon>Tracheophyta</taxon>
        <taxon>Spermatophyta</taxon>
        <taxon>Magnoliopsida</taxon>
        <taxon>eudicotyledons</taxon>
        <taxon>Gunneridae</taxon>
        <taxon>Pentapetalae</taxon>
        <taxon>rosids</taxon>
        <taxon>malvids</taxon>
        <taxon>Brassicales</taxon>
        <taxon>Brassicaceae</taxon>
        <taxon>Camelineae</taxon>
        <taxon>Capsella</taxon>
    </lineage>
</organism>
<gene>
    <name evidence="3" type="ORF">CARUB_v10021364mg</name>
</gene>
<evidence type="ECO:0000313" key="4">
    <source>
        <dbReference type="Proteomes" id="UP000029121"/>
    </source>
</evidence>
<dbReference type="KEGG" id="crb:17895704"/>
<name>R0IB64_9BRAS</name>
<sequence>KVDQVFFSFRGQQLRYNFVSHLSDAFQRNEIKFFIDKDVKKGQDLKNLFVRIEESSIALAIFSTRYPDSRWCMDELVKMKKLVDQGNLLVIPIFYKVKAKDARNPKCSSEFGRNFWKLAESVSSTSRKYQIAHWLEALHYKKRVILQHRKLLQ</sequence>
<keyword evidence="4" id="KW-1185">Reference proteome</keyword>
<dbReference type="PROSITE" id="PS50104">
    <property type="entry name" value="TIR"/>
    <property type="match status" value="1"/>
</dbReference>
<dbReference type="PANTHER" id="PTHR32009:SF63">
    <property type="entry name" value="RESISTANCE PROTEIN (TIR CLASS), PUTATIVE-RELATED"/>
    <property type="match status" value="1"/>
</dbReference>
<dbReference type="SMART" id="SM00255">
    <property type="entry name" value="TIR"/>
    <property type="match status" value="1"/>
</dbReference>
<accession>R0IB64</accession>